<evidence type="ECO:0000256" key="1">
    <source>
        <dbReference type="ARBA" id="ARBA00001933"/>
    </source>
</evidence>
<comment type="cofactor">
    <cofactor evidence="1">
        <name>pyridoxal 5'-phosphate</name>
        <dbReference type="ChEBI" id="CHEBI:597326"/>
    </cofactor>
</comment>
<dbReference type="PROSITE" id="PS00901">
    <property type="entry name" value="CYS_SYNTHASE"/>
    <property type="match status" value="1"/>
</dbReference>
<sequence>MDESVLDTLGSPLVRVAGVPGGTVAAKLESRNPGGSAKDRPARAMVEAAEADGTLSPGDRIVEATSGNTGIGIAMVAAARGYDCTIVMPASKSPERRAVIDAYGADIELVEGDISAANERADELDAEGAVQLDQFENVANPHAHYETTGPEILDQLDGRTPDALVAGVGTGGTLSGVGRRLRERFPGLDIVAVEPEDSDVLSGGDRREDTFQGMGPGFVSPNLDVDLLDSVETVSLDVAERECRRLAREEGILVGQSSGASSVAARRVAARLAAARGTDETSTDREERTAFVDRPSDQLPVGVERPDATTDGGDGDGSTQEDDDRPLVLTVFWDSGERYLSTGLFDD</sequence>
<dbReference type="GO" id="GO:0016740">
    <property type="term" value="F:transferase activity"/>
    <property type="evidence" value="ECO:0007669"/>
    <property type="project" value="UniProtKB-KW"/>
</dbReference>
<dbReference type="PANTHER" id="PTHR10314">
    <property type="entry name" value="CYSTATHIONINE BETA-SYNTHASE"/>
    <property type="match status" value="1"/>
</dbReference>
<organism evidence="9 10">
    <name type="scientific">Halomarina rubra</name>
    <dbReference type="NCBI Taxonomy" id="2071873"/>
    <lineage>
        <taxon>Archaea</taxon>
        <taxon>Methanobacteriati</taxon>
        <taxon>Methanobacteriota</taxon>
        <taxon>Stenosarchaea group</taxon>
        <taxon>Halobacteria</taxon>
        <taxon>Halobacteriales</taxon>
        <taxon>Natronomonadaceae</taxon>
        <taxon>Halomarina</taxon>
    </lineage>
</organism>
<evidence type="ECO:0000256" key="5">
    <source>
        <dbReference type="ARBA" id="ARBA00022898"/>
    </source>
</evidence>
<keyword evidence="5" id="KW-0663">Pyridoxal phosphate</keyword>
<evidence type="ECO:0000313" key="10">
    <source>
        <dbReference type="Proteomes" id="UP001597187"/>
    </source>
</evidence>
<dbReference type="Proteomes" id="UP001597187">
    <property type="component" value="Unassembled WGS sequence"/>
</dbReference>
<name>A0ABD6B131_9EURY</name>
<dbReference type="Gene3D" id="3.40.50.1100">
    <property type="match status" value="2"/>
</dbReference>
<dbReference type="Pfam" id="PF00291">
    <property type="entry name" value="PALP"/>
    <property type="match status" value="1"/>
</dbReference>
<dbReference type="InterPro" id="IPR050214">
    <property type="entry name" value="Cys_Synth/Cystath_Beta-Synth"/>
</dbReference>
<dbReference type="SUPFAM" id="SSF53686">
    <property type="entry name" value="Tryptophan synthase beta subunit-like PLP-dependent enzymes"/>
    <property type="match status" value="1"/>
</dbReference>
<keyword evidence="4" id="KW-0808">Transferase</keyword>
<reference evidence="9 10" key="1">
    <citation type="journal article" date="2019" name="Int. J. Syst. Evol. Microbiol.">
        <title>The Global Catalogue of Microorganisms (GCM) 10K type strain sequencing project: providing services to taxonomists for standard genome sequencing and annotation.</title>
        <authorList>
            <consortium name="The Broad Institute Genomics Platform"/>
            <consortium name="The Broad Institute Genome Sequencing Center for Infectious Disease"/>
            <person name="Wu L."/>
            <person name="Ma J."/>
        </authorList>
    </citation>
    <scope>NUCLEOTIDE SEQUENCE [LARGE SCALE GENOMIC DNA]</scope>
    <source>
        <strain evidence="9 10">CGMCC 1.12563</strain>
    </source>
</reference>
<dbReference type="AlphaFoldDB" id="A0ABD6B131"/>
<dbReference type="GO" id="GO:0019344">
    <property type="term" value="P:cysteine biosynthetic process"/>
    <property type="evidence" value="ECO:0007669"/>
    <property type="project" value="UniProtKB-KW"/>
</dbReference>
<feature type="region of interest" description="Disordered" evidence="7">
    <location>
        <begin position="274"/>
        <end position="327"/>
    </location>
</feature>
<feature type="domain" description="Tryptophan synthase beta chain-like PALP" evidence="8">
    <location>
        <begin position="11"/>
        <end position="273"/>
    </location>
</feature>
<comment type="caution">
    <text evidence="9">The sequence shown here is derived from an EMBL/GenBank/DDBJ whole genome shotgun (WGS) entry which is preliminary data.</text>
</comment>
<gene>
    <name evidence="9" type="ORF">ACFSBT_18915</name>
</gene>
<proteinExistence type="inferred from homology"/>
<dbReference type="InterPro" id="IPR001926">
    <property type="entry name" value="TrpB-like_PALP"/>
</dbReference>
<dbReference type="RefSeq" id="WP_250875276.1">
    <property type="nucleotide sequence ID" value="NZ_JALXFV010000008.1"/>
</dbReference>
<comment type="similarity">
    <text evidence="2">Belongs to the cysteine synthase/cystathionine beta-synthase family.</text>
</comment>
<evidence type="ECO:0000256" key="4">
    <source>
        <dbReference type="ARBA" id="ARBA00022679"/>
    </source>
</evidence>
<evidence type="ECO:0000259" key="8">
    <source>
        <dbReference type="Pfam" id="PF00291"/>
    </source>
</evidence>
<dbReference type="InterPro" id="IPR001216">
    <property type="entry name" value="P-phosphate_BS"/>
</dbReference>
<dbReference type="InterPro" id="IPR036052">
    <property type="entry name" value="TrpB-like_PALP_sf"/>
</dbReference>
<evidence type="ECO:0000256" key="2">
    <source>
        <dbReference type="ARBA" id="ARBA00007103"/>
    </source>
</evidence>
<evidence type="ECO:0000256" key="7">
    <source>
        <dbReference type="SAM" id="MobiDB-lite"/>
    </source>
</evidence>
<keyword evidence="10" id="KW-1185">Reference proteome</keyword>
<keyword evidence="6" id="KW-0198">Cysteine biosynthesis</keyword>
<protein>
    <submittedName>
        <fullName evidence="9">PLP-dependent cysteine synthase family protein</fullName>
    </submittedName>
</protein>
<feature type="compositionally biased region" description="Basic and acidic residues" evidence="7">
    <location>
        <begin position="277"/>
        <end position="296"/>
    </location>
</feature>
<evidence type="ECO:0000256" key="3">
    <source>
        <dbReference type="ARBA" id="ARBA00022605"/>
    </source>
</evidence>
<evidence type="ECO:0000313" key="9">
    <source>
        <dbReference type="EMBL" id="MFD1515356.1"/>
    </source>
</evidence>
<dbReference type="FunFam" id="3.40.50.1100:FF:000006">
    <property type="entry name" value="Cysteine synthase"/>
    <property type="match status" value="1"/>
</dbReference>
<accession>A0ABD6B131</accession>
<evidence type="ECO:0000256" key="6">
    <source>
        <dbReference type="ARBA" id="ARBA00023192"/>
    </source>
</evidence>
<keyword evidence="3" id="KW-0028">Amino-acid biosynthesis</keyword>
<dbReference type="CDD" id="cd01561">
    <property type="entry name" value="CBS_like"/>
    <property type="match status" value="1"/>
</dbReference>
<dbReference type="EMBL" id="JBHUDC010000008">
    <property type="protein sequence ID" value="MFD1515356.1"/>
    <property type="molecule type" value="Genomic_DNA"/>
</dbReference>